<dbReference type="InterPro" id="IPR050155">
    <property type="entry name" value="HAD-like_hydrolase_sf"/>
</dbReference>
<dbReference type="CDD" id="cd01427">
    <property type="entry name" value="HAD_like"/>
    <property type="match status" value="1"/>
</dbReference>
<comment type="similarity">
    <text evidence="3">Belongs to the HAD-like hydrolase superfamily. CbbY/CbbZ/Gph/YieH family.</text>
</comment>
<dbReference type="PANTHER" id="PTHR43434">
    <property type="entry name" value="PHOSPHOGLYCOLATE PHOSPHATASE"/>
    <property type="match status" value="1"/>
</dbReference>
<dbReference type="InterPro" id="IPR023214">
    <property type="entry name" value="HAD_sf"/>
</dbReference>
<evidence type="ECO:0000256" key="4">
    <source>
        <dbReference type="ARBA" id="ARBA00013078"/>
    </source>
</evidence>
<dbReference type="GO" id="GO:0008967">
    <property type="term" value="F:phosphoglycolate phosphatase activity"/>
    <property type="evidence" value="ECO:0007669"/>
    <property type="project" value="UniProtKB-EC"/>
</dbReference>
<dbReference type="PANTHER" id="PTHR43434:SF1">
    <property type="entry name" value="PHOSPHOGLYCOLATE PHOSPHATASE"/>
    <property type="match status" value="1"/>
</dbReference>
<dbReference type="EMBL" id="CP042261">
    <property type="protein sequence ID" value="QDY69489.1"/>
    <property type="molecule type" value="Genomic_DNA"/>
</dbReference>
<dbReference type="OrthoDB" id="9797743at2"/>
<dbReference type="Gene3D" id="1.10.150.240">
    <property type="entry name" value="Putative phosphatase, domain 2"/>
    <property type="match status" value="1"/>
</dbReference>
<evidence type="ECO:0000313" key="6">
    <source>
        <dbReference type="Proteomes" id="UP000318483"/>
    </source>
</evidence>
<dbReference type="Pfam" id="PF00702">
    <property type="entry name" value="Hydrolase"/>
    <property type="match status" value="1"/>
</dbReference>
<gene>
    <name evidence="5" type="ORF">FPZ52_07570</name>
</gene>
<dbReference type="GO" id="GO:0005829">
    <property type="term" value="C:cytosol"/>
    <property type="evidence" value="ECO:0007669"/>
    <property type="project" value="TreeGrafter"/>
</dbReference>
<dbReference type="SFLD" id="SFLDS00003">
    <property type="entry name" value="Haloacid_Dehalogenase"/>
    <property type="match status" value="1"/>
</dbReference>
<dbReference type="SUPFAM" id="SSF56784">
    <property type="entry name" value="HAD-like"/>
    <property type="match status" value="1"/>
</dbReference>
<evidence type="ECO:0000256" key="2">
    <source>
        <dbReference type="ARBA" id="ARBA00004818"/>
    </source>
</evidence>
<dbReference type="SFLD" id="SFLDG01129">
    <property type="entry name" value="C1.5:_HAD__Beta-PGM__Phosphata"/>
    <property type="match status" value="1"/>
</dbReference>
<comment type="pathway">
    <text evidence="2">Organic acid metabolism; glycolate biosynthesis; glycolate from 2-phosphoglycolate: step 1/1.</text>
</comment>
<evidence type="ECO:0000256" key="1">
    <source>
        <dbReference type="ARBA" id="ARBA00000830"/>
    </source>
</evidence>
<accession>A0A5B8I7E8</accession>
<evidence type="ECO:0000313" key="5">
    <source>
        <dbReference type="EMBL" id="QDY69489.1"/>
    </source>
</evidence>
<reference evidence="5 6" key="1">
    <citation type="submission" date="2019-07" db="EMBL/GenBank/DDBJ databases">
        <title>Litoreibacter alkalisoli sp. nov., isolated from saline-alkaline soil.</title>
        <authorList>
            <person name="Wang S."/>
            <person name="Xu L."/>
            <person name="Xing Y.-T."/>
            <person name="Sun J.-Q."/>
        </authorList>
    </citation>
    <scope>NUCLEOTIDE SEQUENCE [LARGE SCALE GENOMIC DNA]</scope>
    <source>
        <strain evidence="5 6">LN3S51</strain>
    </source>
</reference>
<sequence length="244" mass="25453">MSPVRAILFDKDGTLFDFHATWSEWSAGFLLRLAGGDLERARILGEAIGFDLDTRSFLDGALVVGGTPDDIAHALLPHLPGATPFSLVSRMNSETARIPQKEAAPLKSLLGDLRQTGLKLGVATNDCVAPAEAHLAQAGIEGFFDHIIGCDSGYGAKPEPGMLLGFADYVGVPPEEVVMVGDSVHDLNCGRGAGARCVGVLTGSAQRSALEPLADIVLPSIASLPVWLSGLNMADSGARPEAVL</sequence>
<dbReference type="RefSeq" id="WP_146364868.1">
    <property type="nucleotide sequence ID" value="NZ_CP042261.1"/>
</dbReference>
<dbReference type="Gene3D" id="3.40.50.1000">
    <property type="entry name" value="HAD superfamily/HAD-like"/>
    <property type="match status" value="1"/>
</dbReference>
<dbReference type="AlphaFoldDB" id="A0A5B8I7E8"/>
<proteinExistence type="inferred from homology"/>
<keyword evidence="5" id="KW-0378">Hydrolase</keyword>
<dbReference type="KEGG" id="lit:FPZ52_07570"/>
<name>A0A5B8I7E8_9RHOB</name>
<dbReference type="InterPro" id="IPR023198">
    <property type="entry name" value="PGP-like_dom2"/>
</dbReference>
<dbReference type="EC" id="3.1.3.18" evidence="4"/>
<dbReference type="NCBIfam" id="TIGR01549">
    <property type="entry name" value="HAD-SF-IA-v1"/>
    <property type="match status" value="1"/>
</dbReference>
<dbReference type="GO" id="GO:0006281">
    <property type="term" value="P:DNA repair"/>
    <property type="evidence" value="ECO:0007669"/>
    <property type="project" value="TreeGrafter"/>
</dbReference>
<protein>
    <recommendedName>
        <fullName evidence="4">phosphoglycolate phosphatase</fullName>
        <ecNumber evidence="4">3.1.3.18</ecNumber>
    </recommendedName>
</protein>
<keyword evidence="6" id="KW-1185">Reference proteome</keyword>
<organism evidence="5 6">
    <name type="scientific">Qingshengfaniella alkalisoli</name>
    <dbReference type="NCBI Taxonomy" id="2599296"/>
    <lineage>
        <taxon>Bacteria</taxon>
        <taxon>Pseudomonadati</taxon>
        <taxon>Pseudomonadota</taxon>
        <taxon>Alphaproteobacteria</taxon>
        <taxon>Rhodobacterales</taxon>
        <taxon>Paracoccaceae</taxon>
        <taxon>Qingshengfaniella</taxon>
    </lineage>
</organism>
<comment type="catalytic activity">
    <reaction evidence="1">
        <text>2-phosphoglycolate + H2O = glycolate + phosphate</text>
        <dbReference type="Rhea" id="RHEA:14369"/>
        <dbReference type="ChEBI" id="CHEBI:15377"/>
        <dbReference type="ChEBI" id="CHEBI:29805"/>
        <dbReference type="ChEBI" id="CHEBI:43474"/>
        <dbReference type="ChEBI" id="CHEBI:58033"/>
        <dbReference type="EC" id="3.1.3.18"/>
    </reaction>
</comment>
<dbReference type="Proteomes" id="UP000318483">
    <property type="component" value="Chromosome"/>
</dbReference>
<dbReference type="InterPro" id="IPR006439">
    <property type="entry name" value="HAD-SF_hydro_IA"/>
</dbReference>
<evidence type="ECO:0000256" key="3">
    <source>
        <dbReference type="ARBA" id="ARBA00006171"/>
    </source>
</evidence>
<dbReference type="InterPro" id="IPR036412">
    <property type="entry name" value="HAD-like_sf"/>
</dbReference>